<dbReference type="EMBL" id="FNHS01000002">
    <property type="protein sequence ID" value="SDM56671.1"/>
    <property type="molecule type" value="Genomic_DNA"/>
</dbReference>
<gene>
    <name evidence="2" type="ORF">SAMN05216360_102462</name>
</gene>
<reference evidence="3" key="1">
    <citation type="submission" date="2016-10" db="EMBL/GenBank/DDBJ databases">
        <authorList>
            <person name="Varghese N."/>
            <person name="Submissions S."/>
        </authorList>
    </citation>
    <scope>NUCLEOTIDE SEQUENCE [LARGE SCALE GENOMIC DNA]</scope>
    <source>
        <strain evidence="3">BL47</strain>
    </source>
</reference>
<protein>
    <submittedName>
        <fullName evidence="2">Uncharacterized protein</fullName>
    </submittedName>
</protein>
<keyword evidence="3" id="KW-1185">Reference proteome</keyword>
<dbReference type="Proteomes" id="UP000198704">
    <property type="component" value="Unassembled WGS sequence"/>
</dbReference>
<accession>A0A1G9U9Q0</accession>
<feature type="region of interest" description="Disordered" evidence="1">
    <location>
        <begin position="1"/>
        <end position="44"/>
    </location>
</feature>
<organism evidence="2 3">
    <name type="scientific">Methylobacterium phyllostachyos</name>
    <dbReference type="NCBI Taxonomy" id="582672"/>
    <lineage>
        <taxon>Bacteria</taxon>
        <taxon>Pseudomonadati</taxon>
        <taxon>Pseudomonadota</taxon>
        <taxon>Alphaproteobacteria</taxon>
        <taxon>Hyphomicrobiales</taxon>
        <taxon>Methylobacteriaceae</taxon>
        <taxon>Methylobacterium</taxon>
    </lineage>
</organism>
<evidence type="ECO:0000313" key="2">
    <source>
        <dbReference type="EMBL" id="SDM56671.1"/>
    </source>
</evidence>
<sequence>MAAAASEETLMRMPIPTAEETDVEVDLAPETPQQRRRRAAREAAARTADWRARRAEEEAAVRRQAARDAAIVDALVTAGYIAEQVSKRTGTAEEPSFTIKDVLRVARDKLEHLGMSRAEALRQLHGRLAPGVACPF</sequence>
<evidence type="ECO:0000313" key="3">
    <source>
        <dbReference type="Proteomes" id="UP000198704"/>
    </source>
</evidence>
<evidence type="ECO:0000256" key="1">
    <source>
        <dbReference type="SAM" id="MobiDB-lite"/>
    </source>
</evidence>
<name>A0A1G9U9Q0_9HYPH</name>
<dbReference type="AlphaFoldDB" id="A0A1G9U9Q0"/>
<proteinExistence type="predicted"/>